<name>A0ABP1G7X1_9CHLO</name>
<dbReference type="Pfam" id="PF07690">
    <property type="entry name" value="MFS_1"/>
    <property type="match status" value="1"/>
</dbReference>
<keyword evidence="4" id="KW-1185">Reference proteome</keyword>
<dbReference type="SUPFAM" id="SSF103473">
    <property type="entry name" value="MFS general substrate transporter"/>
    <property type="match status" value="1"/>
</dbReference>
<comment type="caution">
    <text evidence="3">The sequence shown here is derived from an EMBL/GenBank/DDBJ whole genome shotgun (WGS) entry which is preliminary data.</text>
</comment>
<dbReference type="Proteomes" id="UP001497392">
    <property type="component" value="Unassembled WGS sequence"/>
</dbReference>
<evidence type="ECO:0000256" key="1">
    <source>
        <dbReference type="SAM" id="MobiDB-lite"/>
    </source>
</evidence>
<feature type="transmembrane region" description="Helical" evidence="2">
    <location>
        <begin position="233"/>
        <end position="253"/>
    </location>
</feature>
<dbReference type="PANTHER" id="PTHR23525:SF1">
    <property type="entry name" value="NODULIN-LIKE DOMAIN-CONTAINING PROTEIN"/>
    <property type="match status" value="1"/>
</dbReference>
<reference evidence="3 4" key="1">
    <citation type="submission" date="2024-06" db="EMBL/GenBank/DDBJ databases">
        <authorList>
            <person name="Kraege A."/>
            <person name="Thomma B."/>
        </authorList>
    </citation>
    <scope>NUCLEOTIDE SEQUENCE [LARGE SCALE GENOMIC DNA]</scope>
</reference>
<evidence type="ECO:0000313" key="3">
    <source>
        <dbReference type="EMBL" id="CAL5228329.1"/>
    </source>
</evidence>
<accession>A0ABP1G7X1</accession>
<evidence type="ECO:0000313" key="4">
    <source>
        <dbReference type="Proteomes" id="UP001497392"/>
    </source>
</evidence>
<keyword evidence="2" id="KW-1133">Transmembrane helix</keyword>
<feature type="compositionally biased region" description="Polar residues" evidence="1">
    <location>
        <begin position="439"/>
        <end position="453"/>
    </location>
</feature>
<feature type="transmembrane region" description="Helical" evidence="2">
    <location>
        <begin position="39"/>
        <end position="67"/>
    </location>
</feature>
<evidence type="ECO:0000256" key="2">
    <source>
        <dbReference type="SAM" id="Phobius"/>
    </source>
</evidence>
<gene>
    <name evidence="3" type="primary">g11438</name>
    <name evidence="3" type="ORF">VP750_LOCUS10235</name>
</gene>
<dbReference type="PANTHER" id="PTHR23525">
    <property type="entry name" value="TRANSPORTER, PUTATIVE-RELATED"/>
    <property type="match status" value="1"/>
</dbReference>
<proteinExistence type="predicted"/>
<dbReference type="InterPro" id="IPR011701">
    <property type="entry name" value="MFS"/>
</dbReference>
<feature type="transmembrane region" description="Helical" evidence="2">
    <location>
        <begin position="259"/>
        <end position="283"/>
    </location>
</feature>
<protein>
    <submittedName>
        <fullName evidence="3">G11438 protein</fullName>
    </submittedName>
</protein>
<dbReference type="EMBL" id="CAXHTA020000018">
    <property type="protein sequence ID" value="CAL5228329.1"/>
    <property type="molecule type" value="Genomic_DNA"/>
</dbReference>
<dbReference type="InterPro" id="IPR036259">
    <property type="entry name" value="MFS_trans_sf"/>
</dbReference>
<feature type="transmembrane region" description="Helical" evidence="2">
    <location>
        <begin position="98"/>
        <end position="118"/>
    </location>
</feature>
<feature type="region of interest" description="Disordered" evidence="1">
    <location>
        <begin position="426"/>
        <end position="453"/>
    </location>
</feature>
<keyword evidence="2" id="KW-0472">Membrane</keyword>
<feature type="transmembrane region" description="Helical" evidence="2">
    <location>
        <begin position="130"/>
        <end position="149"/>
    </location>
</feature>
<feature type="transmembrane region" description="Helical" evidence="2">
    <location>
        <begin position="360"/>
        <end position="381"/>
    </location>
</feature>
<sequence>MAETKKAMNYNVKLFAAVPAGLLTDKCRRDTVLRIAAGIGLVAGLTLAYCLFFSAPVWAFMIAMGLVGSYKGFNNPAIESIFADSVQRGKSKLFTLKYAVTSVASCFGPALSVIMFLFLGDQWRAPDCRIVLLVGLSLMVVPVVVMCCFNDDKSLGESSEAKRPAKRVQSEAELREAQWAQEEHQGCCAGACPPTVLIPALILFSDLIGSLASGMTIKFFGLFFYERCGLSPVAVSLLATVAPFLVSGASFAAQWGSKWIGRVGVSILTRAMDIVLMIVLAYLPPKGGNWALAALIGSHLLRKAVANCTRPLLRSVLMDHVPKRHRGKVNALDSVRTFSWSGSAALGGLLIERLDFQQTFIITAAIKAVSFAPLLVLLVLLEEGTCCFACLPGWKRRHLEQSILDAADPEANLALAAPLIAEADREGDQPAVNGMHATNGETSSDMASHTNSR</sequence>
<organism evidence="3 4">
    <name type="scientific">Coccomyxa viridis</name>
    <dbReference type="NCBI Taxonomy" id="1274662"/>
    <lineage>
        <taxon>Eukaryota</taxon>
        <taxon>Viridiplantae</taxon>
        <taxon>Chlorophyta</taxon>
        <taxon>core chlorophytes</taxon>
        <taxon>Trebouxiophyceae</taxon>
        <taxon>Trebouxiophyceae incertae sedis</taxon>
        <taxon>Coccomyxaceae</taxon>
        <taxon>Coccomyxa</taxon>
    </lineage>
</organism>
<dbReference type="Gene3D" id="1.20.1250.20">
    <property type="entry name" value="MFS general substrate transporter like domains"/>
    <property type="match status" value="2"/>
</dbReference>
<keyword evidence="2" id="KW-0812">Transmembrane</keyword>